<feature type="domain" description="Chromodomain-helicase-DNA-binding protein 1-like C-terminal" evidence="4">
    <location>
        <begin position="139"/>
        <end position="236"/>
    </location>
</feature>
<evidence type="ECO:0000259" key="4">
    <source>
        <dbReference type="Pfam" id="PF13907"/>
    </source>
</evidence>
<evidence type="ECO:0000256" key="2">
    <source>
        <dbReference type="ARBA" id="ARBA00023242"/>
    </source>
</evidence>
<dbReference type="GeneID" id="19154671"/>
<name>W6Y395_COCC2</name>
<evidence type="ECO:0000256" key="3">
    <source>
        <dbReference type="SAM" id="MobiDB-lite"/>
    </source>
</evidence>
<dbReference type="InterPro" id="IPR025260">
    <property type="entry name" value="CHD1-like_C"/>
</dbReference>
<feature type="compositionally biased region" description="Low complexity" evidence="3">
    <location>
        <begin position="259"/>
        <end position="279"/>
    </location>
</feature>
<feature type="region of interest" description="Disordered" evidence="3">
    <location>
        <begin position="251"/>
        <end position="300"/>
    </location>
</feature>
<accession>W6Y395</accession>
<keyword evidence="6" id="KW-1185">Reference proteome</keyword>
<dbReference type="OrthoDB" id="3801079at2759"/>
<dbReference type="GO" id="GO:0005634">
    <property type="term" value="C:nucleus"/>
    <property type="evidence" value="ECO:0007669"/>
    <property type="project" value="UniProtKB-SubCell"/>
</dbReference>
<dbReference type="KEGG" id="bze:COCCADRAFT_98830"/>
<dbReference type="EMBL" id="KI964634">
    <property type="protein sequence ID" value="EUC32408.1"/>
    <property type="molecule type" value="Genomic_DNA"/>
</dbReference>
<proteinExistence type="predicted"/>
<dbReference type="HOGENOM" id="CLU_079394_0_0_1"/>
<dbReference type="AlphaFoldDB" id="W6Y395"/>
<organism evidence="5 6">
    <name type="scientific">Cochliobolus carbonum (strain 26-R-13)</name>
    <name type="common">Maize leaf spot fungus</name>
    <name type="synonym">Bipolaris zeicola</name>
    <dbReference type="NCBI Taxonomy" id="930089"/>
    <lineage>
        <taxon>Eukaryota</taxon>
        <taxon>Fungi</taxon>
        <taxon>Dikarya</taxon>
        <taxon>Ascomycota</taxon>
        <taxon>Pezizomycotina</taxon>
        <taxon>Dothideomycetes</taxon>
        <taxon>Pleosporomycetidae</taxon>
        <taxon>Pleosporales</taxon>
        <taxon>Pleosporineae</taxon>
        <taxon>Pleosporaceae</taxon>
        <taxon>Bipolaris</taxon>
    </lineage>
</organism>
<dbReference type="eggNOG" id="ENOG502TD30">
    <property type="taxonomic scope" value="Eukaryota"/>
</dbReference>
<gene>
    <name evidence="5" type="ORF">COCCADRAFT_98830</name>
</gene>
<protein>
    <recommendedName>
        <fullName evidence="4">Chromodomain-helicase-DNA-binding protein 1-like C-terminal domain-containing protein</fullName>
    </recommendedName>
</protein>
<sequence length="300" mass="33411">MCLDHLVHRPSAIFAVLLRLAARIFQNTFNAGTRWGFGTRFEVGNREAVMDTTPLLKQDHSSAYQPHRDMNHLTTPHTPPALSNLHNPPLPLSPNVSSRHLALASLQSGTLTLESSLACMQISESGNSSHNMRISCTERQSLHAILSPVREDLQKLKTLTPESLPPYSPRVRAKSHAQILKHKLLPIGQFIVNYLDRVPEQGRGALELKLCRVITTEYWPLPVDDFTHLKVQEMYRNALFKIGQHSTVIPPSEHYPTNSLPSHSLAKSSSPTNTLSFSSANNTEMDTGGGRSPDQMHQLD</sequence>
<evidence type="ECO:0000256" key="1">
    <source>
        <dbReference type="ARBA" id="ARBA00004123"/>
    </source>
</evidence>
<keyword evidence="2" id="KW-0539">Nucleus</keyword>
<dbReference type="Proteomes" id="UP000053841">
    <property type="component" value="Unassembled WGS sequence"/>
</dbReference>
<comment type="subcellular location">
    <subcellularLocation>
        <location evidence="1">Nucleus</location>
    </subcellularLocation>
</comment>
<dbReference type="RefSeq" id="XP_007713296.1">
    <property type="nucleotide sequence ID" value="XM_007715106.1"/>
</dbReference>
<evidence type="ECO:0000313" key="5">
    <source>
        <dbReference type="EMBL" id="EUC32408.1"/>
    </source>
</evidence>
<evidence type="ECO:0000313" key="6">
    <source>
        <dbReference type="Proteomes" id="UP000053841"/>
    </source>
</evidence>
<dbReference type="Pfam" id="PF13907">
    <property type="entry name" value="CHD1-like_C"/>
    <property type="match status" value="1"/>
</dbReference>
<reference evidence="5 6" key="1">
    <citation type="journal article" date="2013" name="PLoS Genet.">
        <title>Comparative genome structure, secondary metabolite, and effector coding capacity across Cochliobolus pathogens.</title>
        <authorList>
            <person name="Condon B.J."/>
            <person name="Leng Y."/>
            <person name="Wu D."/>
            <person name="Bushley K.E."/>
            <person name="Ohm R.A."/>
            <person name="Otillar R."/>
            <person name="Martin J."/>
            <person name="Schackwitz W."/>
            <person name="Grimwood J."/>
            <person name="MohdZainudin N."/>
            <person name="Xue C."/>
            <person name="Wang R."/>
            <person name="Manning V.A."/>
            <person name="Dhillon B."/>
            <person name="Tu Z.J."/>
            <person name="Steffenson B.J."/>
            <person name="Salamov A."/>
            <person name="Sun H."/>
            <person name="Lowry S."/>
            <person name="LaButti K."/>
            <person name="Han J."/>
            <person name="Copeland A."/>
            <person name="Lindquist E."/>
            <person name="Barry K."/>
            <person name="Schmutz J."/>
            <person name="Baker S.E."/>
            <person name="Ciuffetti L.M."/>
            <person name="Grigoriev I.V."/>
            <person name="Zhong S."/>
            <person name="Turgeon B.G."/>
        </authorList>
    </citation>
    <scope>NUCLEOTIDE SEQUENCE [LARGE SCALE GENOMIC DNA]</scope>
    <source>
        <strain evidence="5 6">26-R-13</strain>
    </source>
</reference>